<dbReference type="AlphaFoldDB" id="A0A0H3DG72"/>
<protein>
    <recommendedName>
        <fullName evidence="3">DUF1579 domain-containing protein</fullName>
    </recommendedName>
</protein>
<dbReference type="KEGG" id="amd:AMED_7997"/>
<dbReference type="OrthoDB" id="9814791at2"/>
<dbReference type="eggNOG" id="ENOG5032TID">
    <property type="taxonomic scope" value="Bacteria"/>
</dbReference>
<reference evidence="1 2" key="1">
    <citation type="journal article" date="2010" name="Cell Res.">
        <title>Complete genome sequence of the rifamycin SV-producing Amycolatopsis mediterranei U32 revealed its genetic characteristics in phylogeny and metabolism.</title>
        <authorList>
            <person name="Zhao W."/>
            <person name="Zhong Y."/>
            <person name="Yuan H."/>
            <person name="Wang J."/>
            <person name="Zheng H."/>
            <person name="Wang Y."/>
            <person name="Cen X."/>
            <person name="Xu F."/>
            <person name="Bai J."/>
            <person name="Han X."/>
            <person name="Lu G."/>
            <person name="Zhu Y."/>
            <person name="Shao Z."/>
            <person name="Yan H."/>
            <person name="Li C."/>
            <person name="Peng N."/>
            <person name="Zhang Z."/>
            <person name="Zhang Y."/>
            <person name="Lin W."/>
            <person name="Fan Y."/>
            <person name="Qin Z."/>
            <person name="Hu Y."/>
            <person name="Zhu B."/>
            <person name="Wang S."/>
            <person name="Ding X."/>
            <person name="Zhao G.P."/>
        </authorList>
    </citation>
    <scope>NUCLEOTIDE SEQUENCE [LARGE SCALE GENOMIC DNA]</scope>
    <source>
        <strain evidence="2">U-32</strain>
    </source>
</reference>
<dbReference type="RefSeq" id="WP_013229734.1">
    <property type="nucleotide sequence ID" value="NC_014318.1"/>
</dbReference>
<proteinExistence type="predicted"/>
<name>A0A0H3DG72_AMYMU</name>
<evidence type="ECO:0008006" key="3">
    <source>
        <dbReference type="Google" id="ProtNLM"/>
    </source>
</evidence>
<organism evidence="1 2">
    <name type="scientific">Amycolatopsis mediterranei (strain U-32)</name>
    <dbReference type="NCBI Taxonomy" id="749927"/>
    <lineage>
        <taxon>Bacteria</taxon>
        <taxon>Bacillati</taxon>
        <taxon>Actinomycetota</taxon>
        <taxon>Actinomycetes</taxon>
        <taxon>Pseudonocardiales</taxon>
        <taxon>Pseudonocardiaceae</taxon>
        <taxon>Amycolatopsis</taxon>
    </lineage>
</organism>
<dbReference type="PATRIC" id="fig|749927.5.peg.8310"/>
<evidence type="ECO:0000313" key="2">
    <source>
        <dbReference type="Proteomes" id="UP000000328"/>
    </source>
</evidence>
<dbReference type="EMBL" id="CP002000">
    <property type="protein sequence ID" value="ADJ49701.1"/>
    <property type="molecule type" value="Genomic_DNA"/>
</dbReference>
<dbReference type="Proteomes" id="UP000000328">
    <property type="component" value="Chromosome"/>
</dbReference>
<dbReference type="HOGENOM" id="CLU_112381_0_0_11"/>
<evidence type="ECO:0000313" key="1">
    <source>
        <dbReference type="EMBL" id="ADJ49701.1"/>
    </source>
</evidence>
<gene>
    <name evidence="1" type="ordered locus">AMED_7997</name>
</gene>
<dbReference type="GeneID" id="92875616"/>
<accession>A0A0H3DG72</accession>
<sequence>MNDFDFFIGSWTVTNRRLAEPLTGSDDWAVFPGTSTCQSLFEGGGNLDEIVFPTLGFRGCTLRLFDVEREEWSLYWASSRNGLLQPPIVGTFDGDRGDFYGDDTYEGAPIKVHYAWTGTTTATPRWQQAFSADDGRTWETNWVMEFARA</sequence>